<feature type="transmembrane region" description="Helical" evidence="1">
    <location>
        <begin position="33"/>
        <end position="51"/>
    </location>
</feature>
<feature type="transmembrane region" description="Helical" evidence="1">
    <location>
        <begin position="88"/>
        <end position="107"/>
    </location>
</feature>
<accession>A0A7S7NPW3</accession>
<feature type="transmembrane region" description="Helical" evidence="1">
    <location>
        <begin position="209"/>
        <end position="225"/>
    </location>
</feature>
<protein>
    <submittedName>
        <fullName evidence="3">EamA family transporter</fullName>
    </submittedName>
</protein>
<dbReference type="PANTHER" id="PTHR22911">
    <property type="entry name" value="ACYL-MALONYL CONDENSING ENZYME-RELATED"/>
    <property type="match status" value="1"/>
</dbReference>
<keyword evidence="4" id="KW-1185">Reference proteome</keyword>
<evidence type="ECO:0000256" key="1">
    <source>
        <dbReference type="SAM" id="Phobius"/>
    </source>
</evidence>
<evidence type="ECO:0000259" key="2">
    <source>
        <dbReference type="Pfam" id="PF00892"/>
    </source>
</evidence>
<feature type="transmembrane region" description="Helical" evidence="1">
    <location>
        <begin position="116"/>
        <end position="133"/>
    </location>
</feature>
<keyword evidence="1" id="KW-0812">Transmembrane</keyword>
<dbReference type="RefSeq" id="WP_194449270.1">
    <property type="nucleotide sequence ID" value="NZ_CP063849.1"/>
</dbReference>
<dbReference type="SUPFAM" id="SSF103481">
    <property type="entry name" value="Multidrug resistance efflux transporter EmrE"/>
    <property type="match status" value="2"/>
</dbReference>
<feature type="domain" description="EamA" evidence="2">
    <location>
        <begin position="145"/>
        <end position="277"/>
    </location>
</feature>
<dbReference type="Pfam" id="PF00892">
    <property type="entry name" value="EamA"/>
    <property type="match status" value="2"/>
</dbReference>
<evidence type="ECO:0000313" key="3">
    <source>
        <dbReference type="EMBL" id="QOY87603.1"/>
    </source>
</evidence>
<feature type="transmembrane region" description="Helical" evidence="1">
    <location>
        <begin position="176"/>
        <end position="197"/>
    </location>
</feature>
<feature type="domain" description="EamA" evidence="2">
    <location>
        <begin position="9"/>
        <end position="130"/>
    </location>
</feature>
<reference evidence="3 4" key="1">
    <citation type="submission" date="2020-10" db="EMBL/GenBank/DDBJ databases">
        <title>Complete genome sequence of Paludibaculum fermentans P105T, a facultatively anaerobic acidobacterium capable of dissimilatory Fe(III) reduction.</title>
        <authorList>
            <person name="Dedysh S.N."/>
            <person name="Beletsky A.V."/>
            <person name="Kulichevskaya I.S."/>
            <person name="Mardanov A.V."/>
            <person name="Ravin N.V."/>
        </authorList>
    </citation>
    <scope>NUCLEOTIDE SEQUENCE [LARGE SCALE GENOMIC DNA]</scope>
    <source>
        <strain evidence="3 4">P105</strain>
    </source>
</reference>
<feature type="transmembrane region" description="Helical" evidence="1">
    <location>
        <begin position="145"/>
        <end position="164"/>
    </location>
</feature>
<dbReference type="PANTHER" id="PTHR22911:SF79">
    <property type="entry name" value="MOBA-LIKE NTP TRANSFERASE DOMAIN-CONTAINING PROTEIN"/>
    <property type="match status" value="1"/>
</dbReference>
<keyword evidence="1" id="KW-0472">Membrane</keyword>
<keyword evidence="1" id="KW-1133">Transmembrane helix</keyword>
<gene>
    <name evidence="3" type="ORF">IRI77_33440</name>
</gene>
<organism evidence="3 4">
    <name type="scientific">Paludibaculum fermentans</name>
    <dbReference type="NCBI Taxonomy" id="1473598"/>
    <lineage>
        <taxon>Bacteria</taxon>
        <taxon>Pseudomonadati</taxon>
        <taxon>Acidobacteriota</taxon>
        <taxon>Terriglobia</taxon>
        <taxon>Bryobacterales</taxon>
        <taxon>Bryobacteraceae</taxon>
        <taxon>Paludibaculum</taxon>
    </lineage>
</organism>
<evidence type="ECO:0000313" key="4">
    <source>
        <dbReference type="Proteomes" id="UP000593892"/>
    </source>
</evidence>
<proteinExistence type="predicted"/>
<name>A0A7S7NPW3_PALFE</name>
<dbReference type="InterPro" id="IPR037185">
    <property type="entry name" value="EmrE-like"/>
</dbReference>
<dbReference type="EMBL" id="CP063849">
    <property type="protein sequence ID" value="QOY87603.1"/>
    <property type="molecule type" value="Genomic_DNA"/>
</dbReference>
<dbReference type="AlphaFoldDB" id="A0A7S7NPW3"/>
<dbReference type="InterPro" id="IPR000620">
    <property type="entry name" value="EamA_dom"/>
</dbReference>
<dbReference type="Proteomes" id="UP000593892">
    <property type="component" value="Chromosome"/>
</dbReference>
<feature type="transmembrane region" description="Helical" evidence="1">
    <location>
        <begin position="63"/>
        <end position="82"/>
    </location>
</feature>
<dbReference type="GO" id="GO:0016020">
    <property type="term" value="C:membrane"/>
    <property type="evidence" value="ECO:0007669"/>
    <property type="project" value="InterPro"/>
</dbReference>
<sequence>MNTILLSRLMVLGAALLFSTGGAAIKGTTLNGWQTAGLRSIVAAIALLALVPEARKGWTWRVWPVGLTYAATLVTYVLAIKLTTSANAIYLQSTAPAYLLVIGPLFLKERIHKRDILFTLALVAGMTLFFTGVENPIATAPNPALGNIYAAISGAAYAFTLAGLRWLAHTPGNQGGALATVVAGNSLAFAISMPMALPIPSISGVDTAVLLYLGILQIGLAYLLLTRGMKQVPAFEASTLLLLEPVCNPIFTWFFHGERPAARALAGGGVILASTFVKLWHERRAA</sequence>
<dbReference type="KEGG" id="pfer:IRI77_33440"/>